<dbReference type="PANTHER" id="PTHR42700">
    <property type="entry name" value="SULFATE ADENYLYLTRANSFERASE"/>
    <property type="match status" value="1"/>
</dbReference>
<dbReference type="SUPFAM" id="SSF52540">
    <property type="entry name" value="P-loop containing nucleoside triphosphate hydrolases"/>
    <property type="match status" value="1"/>
</dbReference>
<proteinExistence type="predicted"/>
<evidence type="ECO:0000256" key="1">
    <source>
        <dbReference type="ARBA" id="ARBA00022679"/>
    </source>
</evidence>
<keyword evidence="1" id="KW-0808">Transferase</keyword>
<dbReference type="InterPro" id="IPR050512">
    <property type="entry name" value="Sulf_AdTrans/APS_kinase"/>
</dbReference>
<name>X1S790_9ZZZZ</name>
<evidence type="ECO:0000313" key="4">
    <source>
        <dbReference type="EMBL" id="GAI71320.1"/>
    </source>
</evidence>
<dbReference type="EMBL" id="BARW01003848">
    <property type="protein sequence ID" value="GAI71320.1"/>
    <property type="molecule type" value="Genomic_DNA"/>
</dbReference>
<dbReference type="AlphaFoldDB" id="X1S790"/>
<keyword evidence="2" id="KW-0472">Membrane</keyword>
<accession>X1S790</accession>
<feature type="non-terminal residue" evidence="4">
    <location>
        <position position="1"/>
    </location>
</feature>
<dbReference type="GO" id="GO:0005524">
    <property type="term" value="F:ATP binding"/>
    <property type="evidence" value="ECO:0007669"/>
    <property type="project" value="InterPro"/>
</dbReference>
<organism evidence="4">
    <name type="scientific">marine sediment metagenome</name>
    <dbReference type="NCBI Taxonomy" id="412755"/>
    <lineage>
        <taxon>unclassified sequences</taxon>
        <taxon>metagenomes</taxon>
        <taxon>ecological metagenomes</taxon>
    </lineage>
</organism>
<feature type="transmembrane region" description="Helical" evidence="2">
    <location>
        <begin position="12"/>
        <end position="32"/>
    </location>
</feature>
<dbReference type="PANTHER" id="PTHR42700:SF3">
    <property type="entry name" value="BIFUNCTIONAL SAT_APS KINASE-RELATED"/>
    <property type="match status" value="1"/>
</dbReference>
<feature type="domain" description="APS kinase" evidence="3">
    <location>
        <begin position="1"/>
        <end position="96"/>
    </location>
</feature>
<gene>
    <name evidence="4" type="ORF">S12H4_09470</name>
</gene>
<keyword evidence="2" id="KW-1133">Transmembrane helix</keyword>
<comment type="caution">
    <text evidence="4">The sequence shown here is derived from an EMBL/GenBank/DDBJ whole genome shotgun (WGS) entry which is preliminary data.</text>
</comment>
<dbReference type="GO" id="GO:0010134">
    <property type="term" value="P:sulfate assimilation via adenylyl sulfate reduction"/>
    <property type="evidence" value="ECO:0007669"/>
    <property type="project" value="TreeGrafter"/>
</dbReference>
<sequence>DRRENIRRVAEIARIILNSNVMVICAFISPTINLRQLAKRIIGKKYFIEVFLDTPLDICIKRDPKGLYKKALGGEIRNFTGLYAPYESPVNPAMEIKTNRLNPELCITKIIKYLRINPGITI</sequence>
<dbReference type="Gene3D" id="3.40.50.300">
    <property type="entry name" value="P-loop containing nucleotide triphosphate hydrolases"/>
    <property type="match status" value="1"/>
</dbReference>
<dbReference type="GO" id="GO:0019379">
    <property type="term" value="P:sulfate assimilation, phosphoadenylyl sulfate reduction by phosphoadenylyl-sulfate reductase (thioredoxin)"/>
    <property type="evidence" value="ECO:0007669"/>
    <property type="project" value="TreeGrafter"/>
</dbReference>
<evidence type="ECO:0000256" key="2">
    <source>
        <dbReference type="SAM" id="Phobius"/>
    </source>
</evidence>
<dbReference type="Pfam" id="PF01583">
    <property type="entry name" value="APS_kinase"/>
    <property type="match status" value="1"/>
</dbReference>
<keyword evidence="2" id="KW-0812">Transmembrane</keyword>
<dbReference type="InterPro" id="IPR027417">
    <property type="entry name" value="P-loop_NTPase"/>
</dbReference>
<reference evidence="4" key="1">
    <citation type="journal article" date="2014" name="Front. Microbiol.">
        <title>High frequency of phylogenetically diverse reductive dehalogenase-homologous genes in deep subseafloor sedimentary metagenomes.</title>
        <authorList>
            <person name="Kawai M."/>
            <person name="Futagami T."/>
            <person name="Toyoda A."/>
            <person name="Takaki Y."/>
            <person name="Nishi S."/>
            <person name="Hori S."/>
            <person name="Arai W."/>
            <person name="Tsubouchi T."/>
            <person name="Morono Y."/>
            <person name="Uchiyama I."/>
            <person name="Ito T."/>
            <person name="Fujiyama A."/>
            <person name="Inagaki F."/>
            <person name="Takami H."/>
        </authorList>
    </citation>
    <scope>NUCLEOTIDE SEQUENCE</scope>
    <source>
        <strain evidence="4">Expedition CK06-06</strain>
    </source>
</reference>
<evidence type="ECO:0000259" key="3">
    <source>
        <dbReference type="Pfam" id="PF01583"/>
    </source>
</evidence>
<dbReference type="GO" id="GO:0004020">
    <property type="term" value="F:adenylylsulfate kinase activity"/>
    <property type="evidence" value="ECO:0007669"/>
    <property type="project" value="InterPro"/>
</dbReference>
<dbReference type="GO" id="GO:0004781">
    <property type="term" value="F:sulfate adenylyltransferase (ATP) activity"/>
    <property type="evidence" value="ECO:0007669"/>
    <property type="project" value="TreeGrafter"/>
</dbReference>
<dbReference type="CDD" id="cd02027">
    <property type="entry name" value="APSK"/>
    <property type="match status" value="1"/>
</dbReference>
<dbReference type="GO" id="GO:0005737">
    <property type="term" value="C:cytoplasm"/>
    <property type="evidence" value="ECO:0007669"/>
    <property type="project" value="TreeGrafter"/>
</dbReference>
<protein>
    <recommendedName>
        <fullName evidence="3">APS kinase domain-containing protein</fullName>
    </recommendedName>
</protein>
<dbReference type="InterPro" id="IPR059117">
    <property type="entry name" value="APS_kinase_dom"/>
</dbReference>